<dbReference type="Gene3D" id="3.30.1330.60">
    <property type="entry name" value="OmpA-like domain"/>
    <property type="match status" value="1"/>
</dbReference>
<evidence type="ECO:0000313" key="6">
    <source>
        <dbReference type="EMBL" id="GGD97330.1"/>
    </source>
</evidence>
<reference evidence="6" key="1">
    <citation type="journal article" date="2014" name="Int. J. Syst. Evol. Microbiol.">
        <title>Complete genome sequence of Corynebacterium casei LMG S-19264T (=DSM 44701T), isolated from a smear-ripened cheese.</title>
        <authorList>
            <consortium name="US DOE Joint Genome Institute (JGI-PGF)"/>
            <person name="Walter F."/>
            <person name="Albersmeier A."/>
            <person name="Kalinowski J."/>
            <person name="Ruckert C."/>
        </authorList>
    </citation>
    <scope>NUCLEOTIDE SEQUENCE</scope>
    <source>
        <strain evidence="6">CGMCC 1.12924</strain>
    </source>
</reference>
<feature type="domain" description="OmpA-like" evidence="5">
    <location>
        <begin position="187"/>
        <end position="306"/>
    </location>
</feature>
<dbReference type="CDD" id="cd07185">
    <property type="entry name" value="OmpA_C-like"/>
    <property type="match status" value="1"/>
</dbReference>
<dbReference type="Pfam" id="PF00691">
    <property type="entry name" value="OmpA"/>
    <property type="match status" value="1"/>
</dbReference>
<gene>
    <name evidence="6" type="ORF">GCM10011312_21070</name>
</gene>
<evidence type="ECO:0000313" key="7">
    <source>
        <dbReference type="Proteomes" id="UP000652231"/>
    </source>
</evidence>
<organism evidence="6 7">
    <name type="scientific">Planktosalinus lacus</name>
    <dbReference type="NCBI Taxonomy" id="1526573"/>
    <lineage>
        <taxon>Bacteria</taxon>
        <taxon>Pseudomonadati</taxon>
        <taxon>Bacteroidota</taxon>
        <taxon>Flavobacteriia</taxon>
        <taxon>Flavobacteriales</taxon>
        <taxon>Flavobacteriaceae</taxon>
        <taxon>Planktosalinus</taxon>
    </lineage>
</organism>
<keyword evidence="7" id="KW-1185">Reference proteome</keyword>
<evidence type="ECO:0000256" key="4">
    <source>
        <dbReference type="PROSITE-ProRule" id="PRU00473"/>
    </source>
</evidence>
<name>A0A8J2VBG7_9FLAO</name>
<dbReference type="RefSeq" id="WP_188442293.1">
    <property type="nucleotide sequence ID" value="NZ_BMGK01000008.1"/>
</dbReference>
<dbReference type="PRINTS" id="PR01021">
    <property type="entry name" value="OMPADOMAIN"/>
</dbReference>
<keyword evidence="3" id="KW-0998">Cell outer membrane</keyword>
<dbReference type="InterPro" id="IPR036737">
    <property type="entry name" value="OmpA-like_sf"/>
</dbReference>
<dbReference type="InterPro" id="IPR006665">
    <property type="entry name" value="OmpA-like"/>
</dbReference>
<dbReference type="Proteomes" id="UP000652231">
    <property type="component" value="Unassembled WGS sequence"/>
</dbReference>
<dbReference type="AlphaFoldDB" id="A0A8J2VBG7"/>
<dbReference type="SUPFAM" id="SSF103088">
    <property type="entry name" value="OmpA-like"/>
    <property type="match status" value="1"/>
</dbReference>
<evidence type="ECO:0000256" key="1">
    <source>
        <dbReference type="ARBA" id="ARBA00004442"/>
    </source>
</evidence>
<dbReference type="GO" id="GO:0009279">
    <property type="term" value="C:cell outer membrane"/>
    <property type="evidence" value="ECO:0007669"/>
    <property type="project" value="UniProtKB-SubCell"/>
</dbReference>
<proteinExistence type="predicted"/>
<keyword evidence="2 4" id="KW-0472">Membrane</keyword>
<evidence type="ECO:0000256" key="3">
    <source>
        <dbReference type="ARBA" id="ARBA00023237"/>
    </source>
</evidence>
<evidence type="ECO:0000256" key="2">
    <source>
        <dbReference type="ARBA" id="ARBA00023136"/>
    </source>
</evidence>
<dbReference type="InterPro" id="IPR050330">
    <property type="entry name" value="Bact_OuterMem_StrucFunc"/>
</dbReference>
<protein>
    <recommendedName>
        <fullName evidence="5">OmpA-like domain-containing protein</fullName>
    </recommendedName>
</protein>
<dbReference type="InterPro" id="IPR006664">
    <property type="entry name" value="OMP_bac"/>
</dbReference>
<comment type="subcellular location">
    <subcellularLocation>
        <location evidence="1">Cell outer membrane</location>
    </subcellularLocation>
</comment>
<accession>A0A8J2VBG7</accession>
<dbReference type="PROSITE" id="PS51123">
    <property type="entry name" value="OMPA_2"/>
    <property type="match status" value="1"/>
</dbReference>
<comment type="caution">
    <text evidence="6">The sequence shown here is derived from an EMBL/GenBank/DDBJ whole genome shotgun (WGS) entry which is preliminary data.</text>
</comment>
<reference evidence="6" key="2">
    <citation type="submission" date="2020-09" db="EMBL/GenBank/DDBJ databases">
        <authorList>
            <person name="Sun Q."/>
            <person name="Zhou Y."/>
        </authorList>
    </citation>
    <scope>NUCLEOTIDE SEQUENCE</scope>
    <source>
        <strain evidence="6">CGMCC 1.12924</strain>
    </source>
</reference>
<dbReference type="PANTHER" id="PTHR30329:SF21">
    <property type="entry name" value="LIPOPROTEIN YIAD-RELATED"/>
    <property type="match status" value="1"/>
</dbReference>
<dbReference type="EMBL" id="BMGK01000008">
    <property type="protein sequence ID" value="GGD97330.1"/>
    <property type="molecule type" value="Genomic_DNA"/>
</dbReference>
<evidence type="ECO:0000259" key="5">
    <source>
        <dbReference type="PROSITE" id="PS51123"/>
    </source>
</evidence>
<sequence length="315" mass="35328">MIAKYACFLFIFSTIVIFAQNTVIEGKYYNSTRGEPIYMPIGKISFADKVIDFKQGIPNASKDFTDPMQSLGEPNYIHYKVARYVSLGCGGQLTLEFTDNGFVDMEGPDLYVWEVGPSVESFQFEISKDGENWVDLGIIEGGKSFIDIAPVVNDIRDIFYFVRITDKKEICTGNTPGADIDAVGTISGVLKINLSADVLFDTAKFNLKEKSKQAIDSLAYQIEKVGMAEIIIEGHTDSDGNALYNLRLSEQRAKSVLRKLKAKLNDKGTYEFNSIAFGLTKPRATNDTEEGKQLNRRVEVIVKPHRDFYKKEELD</sequence>
<dbReference type="PANTHER" id="PTHR30329">
    <property type="entry name" value="STATOR ELEMENT OF FLAGELLAR MOTOR COMPLEX"/>
    <property type="match status" value="1"/>
</dbReference>